<dbReference type="Gene3D" id="4.10.220.110">
    <property type="match status" value="1"/>
</dbReference>
<dbReference type="SUPFAM" id="SSF69279">
    <property type="entry name" value="Phage tail proteins"/>
    <property type="match status" value="2"/>
</dbReference>
<accession>A0A1I6Y6H2</accession>
<sequence length="854" mass="95850">MNGSEIRFSNNSVLFNPEESLNKYLLNISRSDLIADVESFTGEEALSSPYRYSIRFTSASNGDDAFHIVQKKATFTLRAANPEWSKYLPDRDKWTVLRKIPGVITSINRISSSADETLYEAVLEHPLALLDMRYRSAIYQNVSVPELVKSILKENGFEGYEINFDRLFWAYPQREMIVQWKETDLAFIRRLLSEVGIWFRFELHPEHDHIMVMFFGDSGAHYIRRYKIAAINPAGMTGDLFTVRNLMTRHAVVPASVSVRNYNYRESKMLRTLEEWADLSRQPELVSGGEYHYGDIHLSAGDRWSNRRGQEAETSWHYARIRHEYLLTKMIALEATTDDPMIVPGHDIDISGGAPAAFVEGMVVTRMLSAGSRKRSFQSELSGVPYSKIWTFRPERLPRPVITGTIPARISGISLNDQLSRIDNQGRYRVRFNFDQAEWKKGMESMPVRLGRQYAGDTYGIHFPLLDNTEVGIAFENGDPERPFIAHAFHDEINPDLVTDLNSTRNVIRTPRNNKFRMEDKRGQEHIKVATEYGKSQLNLGHLVDSAGKPRGEGVELRTDKQAALRSAEGFHITTEAQPKATGKQNDMAATIAQLESALQLARSLQASTEMADTPSADLAPVTELRQKVAKQEQATLSMHGEAGVAVTSPESALIHAGKNLTTTAKQDMNVNAFRRMTLATGEVFSVFVRKAGMVFTAAKGAIRLTAQKGEITAVANQNINLTSSQGKIVLNAKDELLLMCGGAGIRLKHGEIEFIAPQYIQFRAPAVDYMAKASLDHVKPTFAEGELAQQFRLHAPGDPDHILKQQRFRLHKKGEVIDGITDENGESPLLNTSELDTWSLELVHDIENPEGTV</sequence>
<protein>
    <submittedName>
        <fullName evidence="3">Type VI secretion system secreted protein VgrG</fullName>
    </submittedName>
</protein>
<dbReference type="SUPFAM" id="SSF69255">
    <property type="entry name" value="gp5 N-terminal domain-like"/>
    <property type="match status" value="1"/>
</dbReference>
<dbReference type="OrthoDB" id="6710627at2"/>
<dbReference type="RefSeq" id="WP_090118671.1">
    <property type="nucleotide sequence ID" value="NZ_CP045300.1"/>
</dbReference>
<reference evidence="4" key="1">
    <citation type="submission" date="2016-10" db="EMBL/GenBank/DDBJ databases">
        <authorList>
            <person name="Varghese N."/>
            <person name="Submissions S."/>
        </authorList>
    </citation>
    <scope>NUCLEOTIDE SEQUENCE [LARGE SCALE GENOMIC DNA]</scope>
    <source>
        <strain evidence="4">Ah-143</strain>
    </source>
</reference>
<keyword evidence="4" id="KW-1185">Reference proteome</keyword>
<evidence type="ECO:0000313" key="3">
    <source>
        <dbReference type="EMBL" id="SFT46088.1"/>
    </source>
</evidence>
<dbReference type="InterPro" id="IPR028244">
    <property type="entry name" value="T6SS_Rhs_Vgr_dom"/>
</dbReference>
<dbReference type="Gene3D" id="3.55.50.10">
    <property type="entry name" value="Baseplate protein-like domains"/>
    <property type="match status" value="1"/>
</dbReference>
<dbReference type="InterPro" id="IPR017847">
    <property type="entry name" value="T6SS_RhsGE_Vgr_subset"/>
</dbReference>
<name>A0A1I6Y6H2_9ENTR</name>
<dbReference type="NCBIfam" id="TIGR03361">
    <property type="entry name" value="VI_Rhs_Vgr"/>
    <property type="match status" value="1"/>
</dbReference>
<feature type="domain" description="Putative type VI secretion system Rhs element associated Vgr" evidence="2">
    <location>
        <begin position="508"/>
        <end position="607"/>
    </location>
</feature>
<dbReference type="Proteomes" id="UP000199187">
    <property type="component" value="Unassembled WGS sequence"/>
</dbReference>
<evidence type="ECO:0000313" key="4">
    <source>
        <dbReference type="Proteomes" id="UP000199187"/>
    </source>
</evidence>
<evidence type="ECO:0000259" key="2">
    <source>
        <dbReference type="Pfam" id="PF13296"/>
    </source>
</evidence>
<dbReference type="Gene3D" id="2.30.110.50">
    <property type="match status" value="1"/>
</dbReference>
<dbReference type="InterPro" id="IPR006533">
    <property type="entry name" value="T6SS_Vgr_RhsGE"/>
</dbReference>
<dbReference type="EMBL" id="FPAU01000001">
    <property type="protein sequence ID" value="SFT46088.1"/>
    <property type="molecule type" value="Genomic_DNA"/>
</dbReference>
<gene>
    <name evidence="3" type="ORF">SAMN05192562_101367</name>
</gene>
<dbReference type="Pfam" id="PF05954">
    <property type="entry name" value="Phage_GPD"/>
    <property type="match status" value="1"/>
</dbReference>
<dbReference type="NCBIfam" id="TIGR01646">
    <property type="entry name" value="vgr_GE"/>
    <property type="match status" value="1"/>
</dbReference>
<dbReference type="InterPro" id="IPR018769">
    <property type="entry name" value="VgrG2_DUF2345"/>
</dbReference>
<dbReference type="AlphaFoldDB" id="A0A1I6Y6H2"/>
<dbReference type="Gene3D" id="2.40.50.230">
    <property type="entry name" value="Gp5 N-terminal domain"/>
    <property type="match status" value="1"/>
</dbReference>
<feature type="domain" description="DUF2345" evidence="1">
    <location>
        <begin position="627"/>
        <end position="765"/>
    </location>
</feature>
<proteinExistence type="predicted"/>
<dbReference type="Pfam" id="PF13296">
    <property type="entry name" value="T6SS_Vgr"/>
    <property type="match status" value="1"/>
</dbReference>
<evidence type="ECO:0000259" key="1">
    <source>
        <dbReference type="Pfam" id="PF10106"/>
    </source>
</evidence>
<dbReference type="InterPro" id="IPR037026">
    <property type="entry name" value="Vgr_OB-fold_dom_sf"/>
</dbReference>
<organism evidence="3 4">
    <name type="scientific">Kosakonia arachidis</name>
    <dbReference type="NCBI Taxonomy" id="551989"/>
    <lineage>
        <taxon>Bacteria</taxon>
        <taxon>Pseudomonadati</taxon>
        <taxon>Pseudomonadota</taxon>
        <taxon>Gammaproteobacteria</taxon>
        <taxon>Enterobacterales</taxon>
        <taxon>Enterobacteriaceae</taxon>
        <taxon>Kosakonia</taxon>
    </lineage>
</organism>
<dbReference type="Pfam" id="PF10106">
    <property type="entry name" value="DUF2345"/>
    <property type="match status" value="1"/>
</dbReference>